<feature type="region of interest" description="Disordered" evidence="16">
    <location>
        <begin position="224"/>
        <end position="243"/>
    </location>
</feature>
<dbReference type="Pfam" id="PF02735">
    <property type="entry name" value="Ku"/>
    <property type="match status" value="1"/>
</dbReference>
<dbReference type="PANTHER" id="PTHR12604">
    <property type="entry name" value="KU AUTOANTIGEN DNA HELICASE"/>
    <property type="match status" value="1"/>
</dbReference>
<evidence type="ECO:0000256" key="12">
    <source>
        <dbReference type="ARBA" id="ARBA00023125"/>
    </source>
</evidence>
<dbReference type="GO" id="GO:0043564">
    <property type="term" value="C:Ku70:Ku80 complex"/>
    <property type="evidence" value="ECO:0007669"/>
    <property type="project" value="InterPro"/>
</dbReference>
<dbReference type="Proteomes" id="UP000449547">
    <property type="component" value="Unassembled WGS sequence"/>
</dbReference>
<evidence type="ECO:0000256" key="16">
    <source>
        <dbReference type="SAM" id="MobiDB-lite"/>
    </source>
</evidence>
<dbReference type="InterPro" id="IPR036465">
    <property type="entry name" value="vWFA_dom_sf"/>
</dbReference>
<evidence type="ECO:0000256" key="6">
    <source>
        <dbReference type="ARBA" id="ARBA00022741"/>
    </source>
</evidence>
<dbReference type="VEuPathDB" id="FungiDB:DIURU_002217"/>
<keyword evidence="19" id="KW-1185">Reference proteome</keyword>
<dbReference type="InterPro" id="IPR006164">
    <property type="entry name" value="DNA_bd_Ku70/Ku80"/>
</dbReference>
<evidence type="ECO:0000256" key="10">
    <source>
        <dbReference type="ARBA" id="ARBA00022840"/>
    </source>
</evidence>
<evidence type="ECO:0000256" key="11">
    <source>
        <dbReference type="ARBA" id="ARBA00022895"/>
    </source>
</evidence>
<feature type="region of interest" description="Disordered" evidence="16">
    <location>
        <begin position="392"/>
        <end position="420"/>
    </location>
</feature>
<name>A0A642USJ1_DIURU</name>
<dbReference type="GO" id="GO:0000781">
    <property type="term" value="C:chromosome, telomeric region"/>
    <property type="evidence" value="ECO:0007669"/>
    <property type="project" value="UniProtKB-SubCell"/>
</dbReference>
<dbReference type="PIRSF" id="PIRSF003033">
    <property type="entry name" value="Ku70"/>
    <property type="match status" value="1"/>
</dbReference>
<dbReference type="SMART" id="SM00559">
    <property type="entry name" value="Ku78"/>
    <property type="match status" value="1"/>
</dbReference>
<dbReference type="EC" id="3.6.4.12" evidence="4"/>
<keyword evidence="7" id="KW-0227">DNA damage</keyword>
<dbReference type="SUPFAM" id="SSF100939">
    <property type="entry name" value="SPOC domain-like"/>
    <property type="match status" value="1"/>
</dbReference>
<evidence type="ECO:0000256" key="1">
    <source>
        <dbReference type="ARBA" id="ARBA00004123"/>
    </source>
</evidence>
<evidence type="ECO:0000256" key="7">
    <source>
        <dbReference type="ARBA" id="ARBA00022763"/>
    </source>
</evidence>
<dbReference type="GO" id="GO:0016787">
    <property type="term" value="F:hydrolase activity"/>
    <property type="evidence" value="ECO:0007669"/>
    <property type="project" value="UniProtKB-KW"/>
</dbReference>
<evidence type="ECO:0000256" key="9">
    <source>
        <dbReference type="ARBA" id="ARBA00022806"/>
    </source>
</evidence>
<gene>
    <name evidence="18" type="ORF">DIURU_002217</name>
</gene>
<dbReference type="GO" id="GO:0000723">
    <property type="term" value="P:telomere maintenance"/>
    <property type="evidence" value="ECO:0007669"/>
    <property type="project" value="InterPro"/>
</dbReference>
<dbReference type="GO" id="GO:0042162">
    <property type="term" value="F:telomeric DNA binding"/>
    <property type="evidence" value="ECO:0007669"/>
    <property type="project" value="InterPro"/>
</dbReference>
<evidence type="ECO:0000256" key="3">
    <source>
        <dbReference type="ARBA" id="ARBA00005240"/>
    </source>
</evidence>
<evidence type="ECO:0000313" key="18">
    <source>
        <dbReference type="EMBL" id="KAA8903706.1"/>
    </source>
</evidence>
<evidence type="ECO:0000313" key="19">
    <source>
        <dbReference type="Proteomes" id="UP000449547"/>
    </source>
</evidence>
<dbReference type="AlphaFoldDB" id="A0A642USJ1"/>
<dbReference type="GO" id="GO:0003684">
    <property type="term" value="F:damaged DNA binding"/>
    <property type="evidence" value="ECO:0007669"/>
    <property type="project" value="InterPro"/>
</dbReference>
<dbReference type="Gene3D" id="3.40.50.410">
    <property type="entry name" value="von Willebrand factor, type A domain"/>
    <property type="match status" value="1"/>
</dbReference>
<proteinExistence type="inferred from homology"/>
<evidence type="ECO:0000256" key="13">
    <source>
        <dbReference type="ARBA" id="ARBA00023172"/>
    </source>
</evidence>
<keyword evidence="8" id="KW-0378">Hydrolase</keyword>
<evidence type="ECO:0000256" key="8">
    <source>
        <dbReference type="ARBA" id="ARBA00022801"/>
    </source>
</evidence>
<accession>A0A642USJ1</accession>
<feature type="compositionally biased region" description="Basic and acidic residues" evidence="16">
    <location>
        <begin position="392"/>
        <end position="402"/>
    </location>
</feature>
<dbReference type="RefSeq" id="XP_034012912.1">
    <property type="nucleotide sequence ID" value="XM_034154845.1"/>
</dbReference>
<dbReference type="Pfam" id="PF03731">
    <property type="entry name" value="Ku_N"/>
    <property type="match status" value="1"/>
</dbReference>
<dbReference type="SUPFAM" id="SSF53300">
    <property type="entry name" value="vWA-like"/>
    <property type="match status" value="1"/>
</dbReference>
<dbReference type="GeneID" id="54780868"/>
<evidence type="ECO:0000256" key="2">
    <source>
        <dbReference type="ARBA" id="ARBA00004574"/>
    </source>
</evidence>
<feature type="compositionally biased region" description="Basic and acidic residues" evidence="16">
    <location>
        <begin position="672"/>
        <end position="683"/>
    </location>
</feature>
<keyword evidence="13" id="KW-0233">DNA recombination</keyword>
<dbReference type="GO" id="GO:0003678">
    <property type="term" value="F:DNA helicase activity"/>
    <property type="evidence" value="ECO:0007669"/>
    <property type="project" value="UniProtKB-EC"/>
</dbReference>
<evidence type="ECO:0000256" key="4">
    <source>
        <dbReference type="ARBA" id="ARBA00012551"/>
    </source>
</evidence>
<dbReference type="GO" id="GO:0006303">
    <property type="term" value="P:double-strand break repair via nonhomologous end joining"/>
    <property type="evidence" value="ECO:0007669"/>
    <property type="project" value="InterPro"/>
</dbReference>
<dbReference type="EMBL" id="SWFT01000066">
    <property type="protein sequence ID" value="KAA8903706.1"/>
    <property type="molecule type" value="Genomic_DNA"/>
</dbReference>
<dbReference type="Gene3D" id="2.40.290.10">
    <property type="match status" value="1"/>
</dbReference>
<protein>
    <recommendedName>
        <fullName evidence="4">DNA helicase</fullName>
        <ecNumber evidence="4">3.6.4.12</ecNumber>
    </recommendedName>
</protein>
<sequence>MSDPLREIYEIREGLIFLIEITPEILAPNATLGGDCQLSEVLAAILSLMETMIKTERNTGFGVYFYHSLVNDDDSRFLPVPKSHPLPNFYALFPLTYVNITNRVKLAKLLRRHQTGEQKLNQVFTPVKGEPSDVISVMENVMEVFQRRFGGGGFNRAKLVWLTTNEFPCATEADEKVLRRKIQDFFDLRIDVRPVMLAHANGKFNNKQFNDLFLNTGVLDKSGNLRDDNSGQPQPKQEESTVWRGSAKAALAKGSTFSKDIRSLILKLKQVKRQQFACPLILSDGKDVAGSFGVSVRGFALVSEDHYSRRDTYVYSQASSKQEVHTEQNIIDPVSGEPIKLTDESEGKAPLPDVKEENHIYRGVELTGGDVMCLTPDTWRFINSTDFDHDPTITKTKAKNDNDGSGTDYSDSDEDDELDDEEDWEVVGGNDGDKLSLSHSPYLKLIGFRDLDTYKPWYSFGKGSFVTVDFLEGRDRGGFTNSFTTFSALYQSCVKLKKYAVVFGPVRKGSRPALYVMYPSRVQHAKKPLITDKWDFAEGFFLYRLPWLDDIRSLPSGFEEMSTEAQDEHVEVFRQLIDDLAMTYTPESHSNPSLEWWYKILLMQESGESMELEDPKDLMKNDSTTRQVASVRKALSMNPELVEQLEEVSSQLGRLALQEEAAAAAATKTKRARSDGGAGDKRAKSSTRKSPDISLAPTDDEIVLAYGDGSLAQFTVPQLRAFQQKYASEIPRCTNKTQYLEAIVKFVEKAIKSADT</sequence>
<dbReference type="PANTHER" id="PTHR12604:SF2">
    <property type="entry name" value="X-RAY REPAIR CROSS-COMPLEMENTING PROTEIN 6"/>
    <property type="match status" value="1"/>
</dbReference>
<keyword evidence="6" id="KW-0547">Nucleotide-binding</keyword>
<keyword evidence="12" id="KW-0238">DNA-binding</keyword>
<organism evidence="18 19">
    <name type="scientific">Diutina rugosa</name>
    <name type="common">Yeast</name>
    <name type="synonym">Candida rugosa</name>
    <dbReference type="NCBI Taxonomy" id="5481"/>
    <lineage>
        <taxon>Eukaryota</taxon>
        <taxon>Fungi</taxon>
        <taxon>Dikarya</taxon>
        <taxon>Ascomycota</taxon>
        <taxon>Saccharomycotina</taxon>
        <taxon>Pichiomycetes</taxon>
        <taxon>Debaryomycetaceae</taxon>
        <taxon>Diutina</taxon>
    </lineage>
</organism>
<dbReference type="InterPro" id="IPR006165">
    <property type="entry name" value="Ku70"/>
</dbReference>
<dbReference type="Gene3D" id="1.10.1600.10">
    <property type="match status" value="1"/>
</dbReference>
<dbReference type="InterPro" id="IPR016194">
    <property type="entry name" value="SPOC-like_C_dom_sf"/>
</dbReference>
<evidence type="ECO:0000256" key="5">
    <source>
        <dbReference type="ARBA" id="ARBA00022454"/>
    </source>
</evidence>
<comment type="similarity">
    <text evidence="3">Belongs to the ku70 family.</text>
</comment>
<feature type="domain" description="Ku" evidence="17">
    <location>
        <begin position="352"/>
        <end position="562"/>
    </location>
</feature>
<keyword evidence="15" id="KW-0539">Nucleus</keyword>
<evidence type="ECO:0000259" key="17">
    <source>
        <dbReference type="SMART" id="SM00559"/>
    </source>
</evidence>
<dbReference type="OrthoDB" id="3249161at2759"/>
<evidence type="ECO:0000256" key="14">
    <source>
        <dbReference type="ARBA" id="ARBA00023204"/>
    </source>
</evidence>
<keyword evidence="14" id="KW-0234">DNA repair</keyword>
<dbReference type="InterPro" id="IPR005161">
    <property type="entry name" value="Ku_N"/>
</dbReference>
<evidence type="ECO:0000256" key="15">
    <source>
        <dbReference type="ARBA" id="ARBA00023242"/>
    </source>
</evidence>
<reference evidence="18 19" key="1">
    <citation type="submission" date="2019-07" db="EMBL/GenBank/DDBJ databases">
        <title>Genome assembly of two rare yeast pathogens: Diutina rugosa and Trichomonascus ciferrii.</title>
        <authorList>
            <person name="Mixao V."/>
            <person name="Saus E."/>
            <person name="Hansen A."/>
            <person name="Lass-Flor C."/>
            <person name="Gabaldon T."/>
        </authorList>
    </citation>
    <scope>NUCLEOTIDE SEQUENCE [LARGE SCALE GENOMIC DNA]</scope>
    <source>
        <strain evidence="18 19">CBS 613</strain>
    </source>
</reference>
<keyword evidence="5" id="KW-0158">Chromosome</keyword>
<keyword evidence="10" id="KW-0067">ATP-binding</keyword>
<dbReference type="GO" id="GO:0005524">
    <property type="term" value="F:ATP binding"/>
    <property type="evidence" value="ECO:0007669"/>
    <property type="project" value="UniProtKB-KW"/>
</dbReference>
<feature type="region of interest" description="Disordered" evidence="16">
    <location>
        <begin position="666"/>
        <end position="694"/>
    </location>
</feature>
<dbReference type="OMA" id="VKGYTLY"/>
<dbReference type="GO" id="GO:0003690">
    <property type="term" value="F:double-stranded DNA binding"/>
    <property type="evidence" value="ECO:0007669"/>
    <property type="project" value="TreeGrafter"/>
</dbReference>
<feature type="compositionally biased region" description="Acidic residues" evidence="16">
    <location>
        <begin position="410"/>
        <end position="420"/>
    </location>
</feature>
<keyword evidence="9" id="KW-0347">Helicase</keyword>
<comment type="caution">
    <text evidence="18">The sequence shown here is derived from an EMBL/GenBank/DDBJ whole genome shotgun (WGS) entry which is preliminary data.</text>
</comment>
<dbReference type="GO" id="GO:0006310">
    <property type="term" value="P:DNA recombination"/>
    <property type="evidence" value="ECO:0007669"/>
    <property type="project" value="UniProtKB-KW"/>
</dbReference>
<keyword evidence="11" id="KW-0779">Telomere</keyword>
<comment type="subcellular location">
    <subcellularLocation>
        <location evidence="2">Chromosome</location>
        <location evidence="2">Telomere</location>
    </subcellularLocation>
    <subcellularLocation>
        <location evidence="1">Nucleus</location>
    </subcellularLocation>
</comment>